<organism evidence="4 5">
    <name type="scientific">Bacteroides faecichinchillae</name>
    <dbReference type="NCBI Taxonomy" id="871325"/>
    <lineage>
        <taxon>Bacteria</taxon>
        <taxon>Pseudomonadati</taxon>
        <taxon>Bacteroidota</taxon>
        <taxon>Bacteroidia</taxon>
        <taxon>Bacteroidales</taxon>
        <taxon>Bacteroidaceae</taxon>
        <taxon>Bacteroides</taxon>
    </lineage>
</organism>
<dbReference type="STRING" id="871325.SAMN05444349_14017"/>
<keyword evidence="2 4" id="KW-0808">Transferase</keyword>
<reference evidence="4 5" key="1">
    <citation type="submission" date="2016-11" db="EMBL/GenBank/DDBJ databases">
        <authorList>
            <person name="Jaros S."/>
            <person name="Januszkiewicz K."/>
            <person name="Wedrychowicz H."/>
        </authorList>
    </citation>
    <scope>NUCLEOTIDE SEQUENCE [LARGE SCALE GENOMIC DNA]</scope>
    <source>
        <strain evidence="4 5">DSM 26883</strain>
    </source>
</reference>
<dbReference type="PANTHER" id="PTHR22916:SF51">
    <property type="entry name" value="GLYCOSYLTRANSFERASE EPSH-RELATED"/>
    <property type="match status" value="1"/>
</dbReference>
<dbReference type="SUPFAM" id="SSF53448">
    <property type="entry name" value="Nucleotide-diphospho-sugar transferases"/>
    <property type="match status" value="1"/>
</dbReference>
<gene>
    <name evidence="4" type="ORF">SAMN05444349_14017</name>
</gene>
<feature type="domain" description="Glycosyltransferase 2-like" evidence="3">
    <location>
        <begin position="23"/>
        <end position="161"/>
    </location>
</feature>
<evidence type="ECO:0000256" key="1">
    <source>
        <dbReference type="ARBA" id="ARBA00022676"/>
    </source>
</evidence>
<dbReference type="InterPro" id="IPR001173">
    <property type="entry name" value="Glyco_trans_2-like"/>
</dbReference>
<keyword evidence="5" id="KW-1185">Reference proteome</keyword>
<evidence type="ECO:0000313" key="5">
    <source>
        <dbReference type="Proteomes" id="UP000184436"/>
    </source>
</evidence>
<dbReference type="CDD" id="cd00761">
    <property type="entry name" value="Glyco_tranf_GTA_type"/>
    <property type="match status" value="1"/>
</dbReference>
<dbReference type="AlphaFoldDB" id="A0A1M5F0U4"/>
<dbReference type="Gene3D" id="3.90.550.10">
    <property type="entry name" value="Spore Coat Polysaccharide Biosynthesis Protein SpsA, Chain A"/>
    <property type="match status" value="1"/>
</dbReference>
<dbReference type="GO" id="GO:0016758">
    <property type="term" value="F:hexosyltransferase activity"/>
    <property type="evidence" value="ECO:0007669"/>
    <property type="project" value="UniProtKB-ARBA"/>
</dbReference>
<proteinExistence type="predicted"/>
<accession>A0A1M5F0U4</accession>
<dbReference type="InterPro" id="IPR029044">
    <property type="entry name" value="Nucleotide-diphossugar_trans"/>
</dbReference>
<evidence type="ECO:0000259" key="3">
    <source>
        <dbReference type="Pfam" id="PF00535"/>
    </source>
</evidence>
<protein>
    <submittedName>
        <fullName evidence="4">Glycosyl transferase family 2</fullName>
    </submittedName>
</protein>
<dbReference type="Proteomes" id="UP000184436">
    <property type="component" value="Unassembled WGS sequence"/>
</dbReference>
<dbReference type="Pfam" id="PF00535">
    <property type="entry name" value="Glycos_transf_2"/>
    <property type="match status" value="1"/>
</dbReference>
<dbReference type="PANTHER" id="PTHR22916">
    <property type="entry name" value="GLYCOSYLTRANSFERASE"/>
    <property type="match status" value="1"/>
</dbReference>
<evidence type="ECO:0000313" key="4">
    <source>
        <dbReference type="EMBL" id="SHF85155.1"/>
    </source>
</evidence>
<sequence length="329" mass="38346">MSKSHLNDVQLIIKMKSNKIKVSIIIPVYNTEKYIRQTVESIMSQTLKELEIIIINDGSTDESMKIVEELALHDNRIQTYSQANQGVSVARNKGIAHAQGEYLYFLDSDDLLDPDALEMCYYKCEEEELDFVFFDAHTFGEDGFTNTPQLSYQHTEKLEDNKVYSGIEVLKMQLQNYVFTPSPCLNVIRRRYLTNCHLLFYPGIVHEDQLFMVKLYLQASKVACIHRAFFQRRLRENSIMTSKFSSHNLKGYLTVTQELLGFKKQAHKKEIREVIDLHLSQMLNAISWQAQTLPPGKRLHLILRFIFQYKRYVSTKGIGVLLFKPFIKQ</sequence>
<name>A0A1M5F0U4_9BACE</name>
<keyword evidence="1" id="KW-0328">Glycosyltransferase</keyword>
<dbReference type="EMBL" id="FQVD01000040">
    <property type="protein sequence ID" value="SHF85155.1"/>
    <property type="molecule type" value="Genomic_DNA"/>
</dbReference>
<evidence type="ECO:0000256" key="2">
    <source>
        <dbReference type="ARBA" id="ARBA00022679"/>
    </source>
</evidence>